<protein>
    <submittedName>
        <fullName evidence="2">Uncharacterized protein</fullName>
    </submittedName>
</protein>
<evidence type="ECO:0000313" key="2">
    <source>
        <dbReference type="EMBL" id="KAJ7192270.1"/>
    </source>
</evidence>
<gene>
    <name evidence="2" type="ORF">GGX14DRAFT_578289</name>
</gene>
<keyword evidence="1" id="KW-0812">Transmembrane</keyword>
<feature type="transmembrane region" description="Helical" evidence="1">
    <location>
        <begin position="160"/>
        <end position="182"/>
    </location>
</feature>
<dbReference type="Proteomes" id="UP001219525">
    <property type="component" value="Unassembled WGS sequence"/>
</dbReference>
<keyword evidence="1" id="KW-1133">Transmembrane helix</keyword>
<keyword evidence="3" id="KW-1185">Reference proteome</keyword>
<proteinExistence type="predicted"/>
<evidence type="ECO:0000313" key="3">
    <source>
        <dbReference type="Proteomes" id="UP001219525"/>
    </source>
</evidence>
<comment type="caution">
    <text evidence="2">The sequence shown here is derived from an EMBL/GenBank/DDBJ whole genome shotgun (WGS) entry which is preliminary data.</text>
</comment>
<organism evidence="2 3">
    <name type="scientific">Mycena pura</name>
    <dbReference type="NCBI Taxonomy" id="153505"/>
    <lineage>
        <taxon>Eukaryota</taxon>
        <taxon>Fungi</taxon>
        <taxon>Dikarya</taxon>
        <taxon>Basidiomycota</taxon>
        <taxon>Agaricomycotina</taxon>
        <taxon>Agaricomycetes</taxon>
        <taxon>Agaricomycetidae</taxon>
        <taxon>Agaricales</taxon>
        <taxon>Marasmiineae</taxon>
        <taxon>Mycenaceae</taxon>
        <taxon>Mycena</taxon>
    </lineage>
</organism>
<dbReference type="EMBL" id="JARJCW010000122">
    <property type="protein sequence ID" value="KAJ7192270.1"/>
    <property type="molecule type" value="Genomic_DNA"/>
</dbReference>
<name>A0AAD6UTZ3_9AGAR</name>
<evidence type="ECO:0000256" key="1">
    <source>
        <dbReference type="SAM" id="Phobius"/>
    </source>
</evidence>
<accession>A0AAD6UTZ3</accession>
<reference evidence="2" key="1">
    <citation type="submission" date="2023-03" db="EMBL/GenBank/DDBJ databases">
        <title>Massive genome expansion in bonnet fungi (Mycena s.s.) driven by repeated elements and novel gene families across ecological guilds.</title>
        <authorList>
            <consortium name="Lawrence Berkeley National Laboratory"/>
            <person name="Harder C.B."/>
            <person name="Miyauchi S."/>
            <person name="Viragh M."/>
            <person name="Kuo A."/>
            <person name="Thoen E."/>
            <person name="Andreopoulos B."/>
            <person name="Lu D."/>
            <person name="Skrede I."/>
            <person name="Drula E."/>
            <person name="Henrissat B."/>
            <person name="Morin E."/>
            <person name="Kohler A."/>
            <person name="Barry K."/>
            <person name="LaButti K."/>
            <person name="Morin E."/>
            <person name="Salamov A."/>
            <person name="Lipzen A."/>
            <person name="Mereny Z."/>
            <person name="Hegedus B."/>
            <person name="Baldrian P."/>
            <person name="Stursova M."/>
            <person name="Weitz H."/>
            <person name="Taylor A."/>
            <person name="Grigoriev I.V."/>
            <person name="Nagy L.G."/>
            <person name="Martin F."/>
            <person name="Kauserud H."/>
        </authorList>
    </citation>
    <scope>NUCLEOTIDE SEQUENCE</scope>
    <source>
        <strain evidence="2">9144</strain>
    </source>
</reference>
<keyword evidence="1" id="KW-0472">Membrane</keyword>
<dbReference type="AlphaFoldDB" id="A0AAD6UTZ3"/>
<sequence>MLMTGSRRNDELLANFLQLEDEEVVLADVSIVGSVGGESGGGMRSGAVCEKMKQVRIWDLFRGKLLRDLFLLHLVTDHYGDSESPSAQQDCSQMADAKGGALLQVGDLTTQHPWKEWKDHPFTDTDNGASLEHQQAQDSRWQWFEITPMRNWLRRALGPNLSLSLLLGLTTSVPAGLLSSYLGTHLPQPLD</sequence>